<evidence type="ECO:0000313" key="3">
    <source>
        <dbReference type="Proteomes" id="UP000199354"/>
    </source>
</evidence>
<dbReference type="InterPro" id="IPR036390">
    <property type="entry name" value="WH_DNA-bd_sf"/>
</dbReference>
<protein>
    <submittedName>
        <fullName evidence="2">DNA-binding transcriptional regulator, MarR family</fullName>
    </submittedName>
</protein>
<dbReference type="InterPro" id="IPR000835">
    <property type="entry name" value="HTH_MarR-typ"/>
</dbReference>
<gene>
    <name evidence="2" type="ORF">SAMN02927903_03270</name>
</gene>
<sequence>MKKSAFDLEHQNSSIESKIVASLERVSQAFRVLLWNESKEFSLTPIQVQLLIFLLHHSDEKRKVSYLADEFNMTKATISDTVKTLEQKQLIKKEYETHDTRSYIIHLTKKGKDTAEQTSLFAKQIQVPIDKLHATDKENLLLSLLDIIHHLNKSGIITIQRMCFTCHFYKSDKNGQKHFCGLLNTKLADTELRIDCAEHKQTE</sequence>
<dbReference type="RefSeq" id="WP_091147090.1">
    <property type="nucleotide sequence ID" value="NZ_FMVF01000034.1"/>
</dbReference>
<dbReference type="PANTHER" id="PTHR33164">
    <property type="entry name" value="TRANSCRIPTIONAL REGULATOR, MARR FAMILY"/>
    <property type="match status" value="1"/>
</dbReference>
<dbReference type="InterPro" id="IPR039422">
    <property type="entry name" value="MarR/SlyA-like"/>
</dbReference>
<organism evidence="2 3">
    <name type="scientific">Flavobacterium caeni</name>
    <dbReference type="NCBI Taxonomy" id="490189"/>
    <lineage>
        <taxon>Bacteria</taxon>
        <taxon>Pseudomonadati</taxon>
        <taxon>Bacteroidota</taxon>
        <taxon>Flavobacteriia</taxon>
        <taxon>Flavobacteriales</taxon>
        <taxon>Flavobacteriaceae</taxon>
        <taxon>Flavobacterium</taxon>
    </lineage>
</organism>
<dbReference type="GO" id="GO:0003677">
    <property type="term" value="F:DNA binding"/>
    <property type="evidence" value="ECO:0007669"/>
    <property type="project" value="UniProtKB-KW"/>
</dbReference>
<dbReference type="SUPFAM" id="SSF46785">
    <property type="entry name" value="Winged helix' DNA-binding domain"/>
    <property type="match status" value="1"/>
</dbReference>
<dbReference type="AlphaFoldDB" id="A0A1G5KF55"/>
<dbReference type="STRING" id="490189.SAMN02927903_03270"/>
<keyword evidence="3" id="KW-1185">Reference proteome</keyword>
<dbReference type="PROSITE" id="PS50995">
    <property type="entry name" value="HTH_MARR_2"/>
    <property type="match status" value="1"/>
</dbReference>
<evidence type="ECO:0000259" key="1">
    <source>
        <dbReference type="PROSITE" id="PS50995"/>
    </source>
</evidence>
<dbReference type="OrthoDB" id="9786071at2"/>
<dbReference type="InterPro" id="IPR036388">
    <property type="entry name" value="WH-like_DNA-bd_sf"/>
</dbReference>
<dbReference type="GO" id="GO:0006950">
    <property type="term" value="P:response to stress"/>
    <property type="evidence" value="ECO:0007669"/>
    <property type="project" value="TreeGrafter"/>
</dbReference>
<evidence type="ECO:0000313" key="2">
    <source>
        <dbReference type="EMBL" id="SCY99202.1"/>
    </source>
</evidence>
<name>A0A1G5KF55_9FLAO</name>
<dbReference type="GO" id="GO:0003700">
    <property type="term" value="F:DNA-binding transcription factor activity"/>
    <property type="evidence" value="ECO:0007669"/>
    <property type="project" value="InterPro"/>
</dbReference>
<dbReference type="SMART" id="SM00347">
    <property type="entry name" value="HTH_MARR"/>
    <property type="match status" value="1"/>
</dbReference>
<dbReference type="EMBL" id="FMVF01000034">
    <property type="protein sequence ID" value="SCY99202.1"/>
    <property type="molecule type" value="Genomic_DNA"/>
</dbReference>
<dbReference type="Gene3D" id="1.10.10.10">
    <property type="entry name" value="Winged helix-like DNA-binding domain superfamily/Winged helix DNA-binding domain"/>
    <property type="match status" value="1"/>
</dbReference>
<dbReference type="Pfam" id="PF12802">
    <property type="entry name" value="MarR_2"/>
    <property type="match status" value="1"/>
</dbReference>
<feature type="domain" description="HTH marR-type" evidence="1">
    <location>
        <begin position="16"/>
        <end position="150"/>
    </location>
</feature>
<proteinExistence type="predicted"/>
<keyword evidence="2" id="KW-0238">DNA-binding</keyword>
<reference evidence="2 3" key="1">
    <citation type="submission" date="2016-10" db="EMBL/GenBank/DDBJ databases">
        <authorList>
            <person name="de Groot N.N."/>
        </authorList>
    </citation>
    <scope>NUCLEOTIDE SEQUENCE [LARGE SCALE GENOMIC DNA]</scope>
    <source>
        <strain evidence="2 3">CGMCC 1.7031</strain>
    </source>
</reference>
<dbReference type="Proteomes" id="UP000199354">
    <property type="component" value="Unassembled WGS sequence"/>
</dbReference>
<dbReference type="PANTHER" id="PTHR33164:SF43">
    <property type="entry name" value="HTH-TYPE TRANSCRIPTIONAL REPRESSOR YETL"/>
    <property type="match status" value="1"/>
</dbReference>
<accession>A0A1G5KF55</accession>